<dbReference type="Pfam" id="PF03018">
    <property type="entry name" value="Dirigent"/>
    <property type="match status" value="1"/>
</dbReference>
<gene>
    <name evidence="5" type="ORF">P3X46_025466</name>
</gene>
<feature type="chain" id="PRO_5045001103" description="Dirigent protein" evidence="4">
    <location>
        <begin position="32"/>
        <end position="382"/>
    </location>
</feature>
<comment type="similarity">
    <text evidence="1 4">Belongs to the plant dirigent protein family.</text>
</comment>
<feature type="signal peptide" evidence="4">
    <location>
        <begin position="1"/>
        <end position="31"/>
    </location>
</feature>
<reference evidence="5" key="1">
    <citation type="journal article" date="2023" name="Plant Biotechnol. J.">
        <title>Chromosome-level wild Hevea brasiliensis genome provides new tools for genomic-assisted breeding and valuable loci to elevate rubber yield.</title>
        <authorList>
            <person name="Cheng H."/>
            <person name="Song X."/>
            <person name="Hu Y."/>
            <person name="Wu T."/>
            <person name="Yang Q."/>
            <person name="An Z."/>
            <person name="Feng S."/>
            <person name="Deng Z."/>
            <person name="Wu W."/>
            <person name="Zeng X."/>
            <person name="Tu M."/>
            <person name="Wang X."/>
            <person name="Huang H."/>
        </authorList>
    </citation>
    <scope>NUCLEOTIDE SEQUENCE</scope>
    <source>
        <strain evidence="5">MT/VB/25A 57/8</strain>
    </source>
</reference>
<keyword evidence="3 4" id="KW-0964">Secreted</keyword>
<evidence type="ECO:0000256" key="2">
    <source>
        <dbReference type="ARBA" id="ARBA00011738"/>
    </source>
</evidence>
<dbReference type="Proteomes" id="UP001174677">
    <property type="component" value="Chromosome 14"/>
</dbReference>
<comment type="caution">
    <text evidence="5">The sequence shown here is derived from an EMBL/GenBank/DDBJ whole genome shotgun (WGS) entry which is preliminary data.</text>
</comment>
<comment type="subunit">
    <text evidence="2 4">Homodimer.</text>
</comment>
<proteinExistence type="inferred from homology"/>
<evidence type="ECO:0000313" key="5">
    <source>
        <dbReference type="EMBL" id="KAJ9160025.1"/>
    </source>
</evidence>
<keyword evidence="6" id="KW-1185">Reference proteome</keyword>
<keyword evidence="4" id="KW-0052">Apoplast</keyword>
<comment type="subcellular location">
    <subcellularLocation>
        <location evidence="4">Secreted</location>
        <location evidence="4">Extracellular space</location>
        <location evidence="4">Apoplast</location>
    </subcellularLocation>
</comment>
<protein>
    <recommendedName>
        <fullName evidence="4">Dirigent protein</fullName>
    </recommendedName>
</protein>
<evidence type="ECO:0000313" key="6">
    <source>
        <dbReference type="Proteomes" id="UP001174677"/>
    </source>
</evidence>
<organism evidence="5 6">
    <name type="scientific">Hevea brasiliensis</name>
    <name type="common">Para rubber tree</name>
    <name type="synonym">Siphonia brasiliensis</name>
    <dbReference type="NCBI Taxonomy" id="3981"/>
    <lineage>
        <taxon>Eukaryota</taxon>
        <taxon>Viridiplantae</taxon>
        <taxon>Streptophyta</taxon>
        <taxon>Embryophyta</taxon>
        <taxon>Tracheophyta</taxon>
        <taxon>Spermatophyta</taxon>
        <taxon>Magnoliopsida</taxon>
        <taxon>eudicotyledons</taxon>
        <taxon>Gunneridae</taxon>
        <taxon>Pentapetalae</taxon>
        <taxon>rosids</taxon>
        <taxon>fabids</taxon>
        <taxon>Malpighiales</taxon>
        <taxon>Euphorbiaceae</taxon>
        <taxon>Crotonoideae</taxon>
        <taxon>Micrandreae</taxon>
        <taxon>Hevea</taxon>
    </lineage>
</organism>
<evidence type="ECO:0000256" key="4">
    <source>
        <dbReference type="RuleBase" id="RU363099"/>
    </source>
</evidence>
<dbReference type="PANTHER" id="PTHR46215">
    <property type="entry name" value="DIRIGENT PROTEIN 24-RELATED"/>
    <property type="match status" value="1"/>
</dbReference>
<sequence length="382" mass="39703">MAKPLSAITRALKANFYLLLLAMTISCNCSARILDEVEPQDPIIVDPPATSTFPPTTTLPSGQAPAIVAHTSTGDDEVDPPLPEAEVPTTVAAPDTDVEAPEIDAAPITPPVTVAAPIPVPTTVATSGTGANPVGSQTTSTTAATTATAAPLSFFMHDILGGTHPSVRVVNGIIARTDINGIPFSVPNNNFFPLQGGTPLPNVNNINNLINPNTAPLITGLNPGQANTVLQNSGNNNDVVNGNNQPFVTAGQIPAGSTLQKIMFGSITVIDDELTEGHELGSAVLGRAQGFYLASFLDGTSHTMALTILLHGEDKHGVAEDTISFFGVHRTASPESQIAVIGGTGKYENTKGYATVETLPQLDQHTTDGVDTMMHFTVYLSE</sequence>
<dbReference type="InterPro" id="IPR004265">
    <property type="entry name" value="Dirigent"/>
</dbReference>
<accession>A0ABQ9L7F1</accession>
<dbReference type="PANTHER" id="PTHR46215:SF15">
    <property type="entry name" value="DIRIGENT PROTEIN 24"/>
    <property type="match status" value="1"/>
</dbReference>
<name>A0ABQ9L7F1_HEVBR</name>
<dbReference type="PROSITE" id="PS51257">
    <property type="entry name" value="PROKAR_LIPOPROTEIN"/>
    <property type="match status" value="1"/>
</dbReference>
<comment type="function">
    <text evidence="4">Dirigent proteins impart stereoselectivity on the phenoxy radical-coupling reaction, yielding optically active lignans from two molecules of coniferyl alcohol in the biosynthesis of lignans, flavonolignans, and alkaloids and thus plays a central role in plant secondary metabolism.</text>
</comment>
<dbReference type="InterPro" id="IPR044859">
    <property type="entry name" value="Allene_oxi_cyc_Dirigent"/>
</dbReference>
<keyword evidence="4" id="KW-0732">Signal</keyword>
<evidence type="ECO:0000256" key="3">
    <source>
        <dbReference type="ARBA" id="ARBA00022525"/>
    </source>
</evidence>
<dbReference type="EMBL" id="JARPOI010000014">
    <property type="protein sequence ID" value="KAJ9160025.1"/>
    <property type="molecule type" value="Genomic_DNA"/>
</dbReference>
<dbReference type="Gene3D" id="2.40.480.10">
    <property type="entry name" value="Allene oxide cyclase-like"/>
    <property type="match status" value="1"/>
</dbReference>
<evidence type="ECO:0000256" key="1">
    <source>
        <dbReference type="ARBA" id="ARBA00010746"/>
    </source>
</evidence>